<dbReference type="HAMAP" id="MF_00101">
    <property type="entry name" value="AcpS"/>
    <property type="match status" value="1"/>
</dbReference>
<dbReference type="InterPro" id="IPR002582">
    <property type="entry name" value="ACPS"/>
</dbReference>
<evidence type="ECO:0000313" key="11">
    <source>
        <dbReference type="EMBL" id="VVD66494.1"/>
    </source>
</evidence>
<evidence type="ECO:0000256" key="1">
    <source>
        <dbReference type="ARBA" id="ARBA00022516"/>
    </source>
</evidence>
<keyword evidence="2 8" id="KW-0808">Transferase</keyword>
<comment type="catalytic activity">
    <reaction evidence="8">
        <text>apo-[ACP] + CoA = holo-[ACP] + adenosine 3',5'-bisphosphate + H(+)</text>
        <dbReference type="Rhea" id="RHEA:12068"/>
        <dbReference type="Rhea" id="RHEA-COMP:9685"/>
        <dbReference type="Rhea" id="RHEA-COMP:9690"/>
        <dbReference type="ChEBI" id="CHEBI:15378"/>
        <dbReference type="ChEBI" id="CHEBI:29999"/>
        <dbReference type="ChEBI" id="CHEBI:57287"/>
        <dbReference type="ChEBI" id="CHEBI:58343"/>
        <dbReference type="ChEBI" id="CHEBI:64479"/>
        <dbReference type="EC" id="2.7.8.7"/>
    </reaction>
</comment>
<evidence type="ECO:0000256" key="6">
    <source>
        <dbReference type="ARBA" id="ARBA00023098"/>
    </source>
</evidence>
<dbReference type="Gene3D" id="3.90.470.20">
    <property type="entry name" value="4'-phosphopantetheinyl transferase domain"/>
    <property type="match status" value="1"/>
</dbReference>
<protein>
    <recommendedName>
        <fullName evidence="8">Holo-[acyl-carrier-protein] synthase</fullName>
        <shortName evidence="8">Holo-ACP synthase</shortName>
        <ecNumber evidence="8">2.7.8.7</ecNumber>
    </recommendedName>
    <alternativeName>
        <fullName evidence="8">4'-phosphopantetheinyl transferase AcpS</fullName>
    </alternativeName>
</protein>
<comment type="subcellular location">
    <subcellularLocation>
        <location evidence="8">Cytoplasm</location>
    </subcellularLocation>
</comment>
<dbReference type="NCBIfam" id="TIGR00516">
    <property type="entry name" value="acpS"/>
    <property type="match status" value="1"/>
</dbReference>
<evidence type="ECO:0000259" key="10">
    <source>
        <dbReference type="Pfam" id="PF01648"/>
    </source>
</evidence>
<dbReference type="SUPFAM" id="SSF56214">
    <property type="entry name" value="4'-phosphopantetheinyl transferase"/>
    <property type="match status" value="1"/>
</dbReference>
<feature type="region of interest" description="Disordered" evidence="9">
    <location>
        <begin position="1"/>
        <end position="34"/>
    </location>
</feature>
<feature type="compositionally biased region" description="Low complexity" evidence="9">
    <location>
        <begin position="1"/>
        <end position="33"/>
    </location>
</feature>
<evidence type="ECO:0000313" key="12">
    <source>
        <dbReference type="Proteomes" id="UP000366065"/>
    </source>
</evidence>
<feature type="binding site" evidence="8">
    <location>
        <position position="108"/>
    </location>
    <ligand>
        <name>Mg(2+)</name>
        <dbReference type="ChEBI" id="CHEBI:18420"/>
    </ligand>
</feature>
<keyword evidence="4 8" id="KW-0276">Fatty acid metabolism</keyword>
<dbReference type="NCBIfam" id="TIGR00556">
    <property type="entry name" value="pantethn_trn"/>
    <property type="match status" value="1"/>
</dbReference>
<keyword evidence="12" id="KW-1185">Reference proteome</keyword>
<feature type="domain" description="4'-phosphopantetheinyl transferase" evidence="10">
    <location>
        <begin position="50"/>
        <end position="171"/>
    </location>
</feature>
<keyword evidence="3 8" id="KW-0479">Metal-binding</keyword>
<evidence type="ECO:0000256" key="3">
    <source>
        <dbReference type="ARBA" id="ARBA00022723"/>
    </source>
</evidence>
<keyword evidence="6 8" id="KW-0443">Lipid metabolism</keyword>
<dbReference type="InterPro" id="IPR037143">
    <property type="entry name" value="4-PPantetheinyl_Trfase_dom_sf"/>
</dbReference>
<evidence type="ECO:0000256" key="9">
    <source>
        <dbReference type="SAM" id="MobiDB-lite"/>
    </source>
</evidence>
<dbReference type="Proteomes" id="UP000366065">
    <property type="component" value="Unassembled WGS sequence"/>
</dbReference>
<comment type="cofactor">
    <cofactor evidence="8">
        <name>Mg(2+)</name>
        <dbReference type="ChEBI" id="CHEBI:18420"/>
    </cofactor>
</comment>
<organism evidence="11 12">
    <name type="scientific">Pandoraea capi</name>
    <dbReference type="NCBI Taxonomy" id="2508286"/>
    <lineage>
        <taxon>Bacteria</taxon>
        <taxon>Pseudomonadati</taxon>
        <taxon>Pseudomonadota</taxon>
        <taxon>Betaproteobacteria</taxon>
        <taxon>Burkholderiales</taxon>
        <taxon>Burkholderiaceae</taxon>
        <taxon>Pandoraea</taxon>
    </lineage>
</organism>
<sequence>MSDTTPSSSRPISSVPSASSASSDVSASPDTSVQRGHVVAPMQGATGIYGVGTDILQISRVVGVMTRTKGRFAERVLGPEELKVYYARQKRSEVRGLAYLCTRFAAKEAVSKAIGLGMRWPMTWRAVQTLNAPSGKPVVVASGELVQWLADRQLSIEISITDEKDYAVAFAIASRHLDNSSNASHIASEKT</sequence>
<dbReference type="InterPro" id="IPR008278">
    <property type="entry name" value="4-PPantetheinyl_Trfase_dom"/>
</dbReference>
<gene>
    <name evidence="8" type="primary">acpS</name>
    <name evidence="11" type="ORF">PCA20602_00387</name>
</gene>
<dbReference type="EMBL" id="CABPRV010000001">
    <property type="protein sequence ID" value="VVD66494.1"/>
    <property type="molecule type" value="Genomic_DNA"/>
</dbReference>
<reference evidence="11 12" key="1">
    <citation type="submission" date="2019-08" db="EMBL/GenBank/DDBJ databases">
        <authorList>
            <person name="Peeters C."/>
        </authorList>
    </citation>
    <scope>NUCLEOTIDE SEQUENCE [LARGE SCALE GENOMIC DNA]</scope>
    <source>
        <strain evidence="11 12">LMG 20602</strain>
    </source>
</reference>
<dbReference type="EC" id="2.7.8.7" evidence="8"/>
<evidence type="ECO:0000256" key="7">
    <source>
        <dbReference type="ARBA" id="ARBA00023160"/>
    </source>
</evidence>
<evidence type="ECO:0000256" key="2">
    <source>
        <dbReference type="ARBA" id="ARBA00022679"/>
    </source>
</evidence>
<keyword evidence="5 8" id="KW-0460">Magnesium</keyword>
<comment type="function">
    <text evidence="8">Transfers the 4'-phosphopantetheine moiety from coenzyme A to a Ser of acyl-carrier-protein.</text>
</comment>
<keyword evidence="1 8" id="KW-0444">Lipid biosynthesis</keyword>
<keyword evidence="8" id="KW-0963">Cytoplasm</keyword>
<evidence type="ECO:0000256" key="4">
    <source>
        <dbReference type="ARBA" id="ARBA00022832"/>
    </source>
</evidence>
<dbReference type="Pfam" id="PF01648">
    <property type="entry name" value="ACPS"/>
    <property type="match status" value="1"/>
</dbReference>
<proteinExistence type="inferred from homology"/>
<comment type="caution">
    <text evidence="11">The sequence shown here is derived from an EMBL/GenBank/DDBJ whole genome shotgun (WGS) entry which is preliminary data.</text>
</comment>
<evidence type="ECO:0000256" key="5">
    <source>
        <dbReference type="ARBA" id="ARBA00022842"/>
    </source>
</evidence>
<feature type="binding site" evidence="8">
    <location>
        <position position="54"/>
    </location>
    <ligand>
        <name>Mg(2+)</name>
        <dbReference type="ChEBI" id="CHEBI:18420"/>
    </ligand>
</feature>
<evidence type="ECO:0000256" key="8">
    <source>
        <dbReference type="HAMAP-Rule" id="MF_00101"/>
    </source>
</evidence>
<comment type="similarity">
    <text evidence="8">Belongs to the P-Pant transferase superfamily. AcpS family.</text>
</comment>
<dbReference type="InterPro" id="IPR004568">
    <property type="entry name" value="Ppantetheine-prot_Trfase_dom"/>
</dbReference>
<name>A0ABY6VMU8_9BURK</name>
<keyword evidence="7 8" id="KW-0275">Fatty acid biosynthesis</keyword>
<accession>A0ABY6VMU8</accession>